<keyword evidence="2" id="KW-0472">Membrane</keyword>
<evidence type="ECO:0000313" key="3">
    <source>
        <dbReference type="EMBL" id="KAI1513546.1"/>
    </source>
</evidence>
<keyword evidence="2" id="KW-1133">Transmembrane helix</keyword>
<feature type="compositionally biased region" description="Pro residues" evidence="1">
    <location>
        <begin position="270"/>
        <end position="279"/>
    </location>
</feature>
<dbReference type="Proteomes" id="UP000249757">
    <property type="component" value="Unassembled WGS sequence"/>
</dbReference>
<feature type="region of interest" description="Disordered" evidence="1">
    <location>
        <begin position="234"/>
        <end position="282"/>
    </location>
</feature>
<dbReference type="AlphaFoldDB" id="A0A922NCR6"/>
<keyword evidence="4" id="KW-1185">Reference proteome</keyword>
<organism evidence="3 4">
    <name type="scientific">Pyrenophora tritici-repentis</name>
    <dbReference type="NCBI Taxonomy" id="45151"/>
    <lineage>
        <taxon>Eukaryota</taxon>
        <taxon>Fungi</taxon>
        <taxon>Dikarya</taxon>
        <taxon>Ascomycota</taxon>
        <taxon>Pezizomycotina</taxon>
        <taxon>Dothideomycetes</taxon>
        <taxon>Pleosporomycetidae</taxon>
        <taxon>Pleosporales</taxon>
        <taxon>Pleosporineae</taxon>
        <taxon>Pleosporaceae</taxon>
        <taxon>Pyrenophora</taxon>
    </lineage>
</organism>
<dbReference type="EMBL" id="NRDI02000009">
    <property type="protein sequence ID" value="KAI1513546.1"/>
    <property type="molecule type" value="Genomic_DNA"/>
</dbReference>
<accession>A0A922NCR6</accession>
<evidence type="ECO:0000256" key="1">
    <source>
        <dbReference type="SAM" id="MobiDB-lite"/>
    </source>
</evidence>
<feature type="transmembrane region" description="Helical" evidence="2">
    <location>
        <begin position="355"/>
        <end position="373"/>
    </location>
</feature>
<name>A0A922NCR6_9PLEO</name>
<evidence type="ECO:0000256" key="2">
    <source>
        <dbReference type="SAM" id="Phobius"/>
    </source>
</evidence>
<keyword evidence="2" id="KW-0812">Transmembrane</keyword>
<proteinExistence type="predicted"/>
<feature type="compositionally biased region" description="Basic and acidic residues" evidence="1">
    <location>
        <begin position="242"/>
        <end position="257"/>
    </location>
</feature>
<feature type="transmembrane region" description="Helical" evidence="2">
    <location>
        <begin position="208"/>
        <end position="231"/>
    </location>
</feature>
<evidence type="ECO:0000313" key="4">
    <source>
        <dbReference type="Proteomes" id="UP000249757"/>
    </source>
</evidence>
<reference evidence="4" key="1">
    <citation type="journal article" date="2022" name="Microb. Genom.">
        <title>A global pangenome for the wheat fungal pathogen Pyrenophora tritici-repentis and prediction of effector protein structural homology.</title>
        <authorList>
            <person name="Moolhuijzen P.M."/>
            <person name="See P.T."/>
            <person name="Shi G."/>
            <person name="Powell H.R."/>
            <person name="Cockram J."/>
            <person name="Jorgensen L.N."/>
            <person name="Benslimane H."/>
            <person name="Strelkov S.E."/>
            <person name="Turner J."/>
            <person name="Liu Z."/>
            <person name="Moffat C.S."/>
        </authorList>
    </citation>
    <scope>NUCLEOTIDE SEQUENCE [LARGE SCALE GENOMIC DNA]</scope>
</reference>
<sequence>MSTERPDPIFCTKIGDTNPNTPNELQCCSPNTQNSTLCRSIFSNPLNSDIFTGTCFAPGHDCLADCQHPRLIYSSKVQDDYEDGNGSAPKNRYLACVNVPNMAGYLRQDVLGPNITSQVEPHISRNATKKQLQGISYAVTECLAATCRNSRKPGKCKKQCSGVSLLWNQTTPDIQGIDQCLDTLCQGEYNSLPYADSDVVGIGVFASYILQCVFVLIIWFGLTTIQVPKLLKKNKNKKKKQETKTKPSPKETEEHQQHQQTQNHHSVPSSSPPPPPPIPKTKRSHRRNLLILLIQFHKSQCYFSATVQTASFTFGIFNADMLNVFLLLPLTTNGILPIVLAYILLIRHHKATPDITVLTTICWILASVVYWILYSHVIPINGEIQNKKANYSA</sequence>
<feature type="compositionally biased region" description="Low complexity" evidence="1">
    <location>
        <begin position="258"/>
        <end position="269"/>
    </location>
</feature>
<feature type="transmembrane region" description="Helical" evidence="2">
    <location>
        <begin position="322"/>
        <end position="343"/>
    </location>
</feature>
<gene>
    <name evidence="3" type="ORF">Ptr86124_007448</name>
</gene>
<protein>
    <submittedName>
        <fullName evidence="3">Uncharacterized protein</fullName>
    </submittedName>
</protein>
<comment type="caution">
    <text evidence="3">The sequence shown here is derived from an EMBL/GenBank/DDBJ whole genome shotgun (WGS) entry which is preliminary data.</text>
</comment>